<reference evidence="1 2" key="1">
    <citation type="submission" date="2016-03" db="EMBL/GenBank/DDBJ databases">
        <title>Complete genome sequence of Pedobacter cryoconitis PAMC 27485.</title>
        <authorList>
            <person name="Lee J."/>
            <person name="Kim O.-S."/>
        </authorList>
    </citation>
    <scope>NUCLEOTIDE SEQUENCE [LARGE SCALE GENOMIC DNA]</scope>
    <source>
        <strain evidence="1 2">PAMC 27485</strain>
    </source>
</reference>
<dbReference type="AlphaFoldDB" id="A0A127VI46"/>
<accession>A0A127VI46</accession>
<dbReference type="OrthoDB" id="661150at2"/>
<keyword evidence="2" id="KW-1185">Reference proteome</keyword>
<evidence type="ECO:0000313" key="1">
    <source>
        <dbReference type="EMBL" id="AMQ00973.1"/>
    </source>
</evidence>
<gene>
    <name evidence="1" type="ORF">AY601_4122</name>
</gene>
<dbReference type="PATRIC" id="fig|188932.3.peg.4279"/>
<dbReference type="KEGG" id="pcm:AY601_4122"/>
<dbReference type="EMBL" id="CP014504">
    <property type="protein sequence ID" value="AMQ00973.1"/>
    <property type="molecule type" value="Genomic_DNA"/>
</dbReference>
<evidence type="ECO:0000313" key="2">
    <source>
        <dbReference type="Proteomes" id="UP000071561"/>
    </source>
</evidence>
<proteinExistence type="predicted"/>
<name>A0A127VI46_9SPHI</name>
<protein>
    <submittedName>
        <fullName evidence="1">Uncharacterized protein</fullName>
    </submittedName>
</protein>
<dbReference type="RefSeq" id="WP_068404556.1">
    <property type="nucleotide sequence ID" value="NZ_CP014504.1"/>
</dbReference>
<sequence>MVNKDSINRMYRAADDAAWENNPLILGYEIRLSETTKKGHSYCSKCVSLAGKYPSNFKWTGWHDGCICFKIPILMDDDMMAKYQKLVAQGLDTPGAIQELQKEVRIKEVPKNYLDLYLNEL</sequence>
<dbReference type="Proteomes" id="UP000071561">
    <property type="component" value="Chromosome"/>
</dbReference>
<organism evidence="1 2">
    <name type="scientific">Pedobacter cryoconitis</name>
    <dbReference type="NCBI Taxonomy" id="188932"/>
    <lineage>
        <taxon>Bacteria</taxon>
        <taxon>Pseudomonadati</taxon>
        <taxon>Bacteroidota</taxon>
        <taxon>Sphingobacteriia</taxon>
        <taxon>Sphingobacteriales</taxon>
        <taxon>Sphingobacteriaceae</taxon>
        <taxon>Pedobacter</taxon>
    </lineage>
</organism>